<reference evidence="2" key="1">
    <citation type="submission" date="2013-07" db="EMBL/GenBank/DDBJ databases">
        <title>The genome of Eucalyptus grandis.</title>
        <authorList>
            <person name="Schmutz J."/>
            <person name="Hayes R."/>
            <person name="Myburg A."/>
            <person name="Tuskan G."/>
            <person name="Grattapaglia D."/>
            <person name="Rokhsar D.S."/>
        </authorList>
    </citation>
    <scope>NUCLEOTIDE SEQUENCE</scope>
    <source>
        <tissue evidence="2">Leaf extractions</tissue>
    </source>
</reference>
<protein>
    <submittedName>
        <fullName evidence="2">Uncharacterized protein</fullName>
    </submittedName>
</protein>
<feature type="region of interest" description="Disordered" evidence="1">
    <location>
        <begin position="134"/>
        <end position="193"/>
    </location>
</feature>
<dbReference type="AlphaFoldDB" id="A0A059ABQ3"/>
<organism evidence="2">
    <name type="scientific">Eucalyptus grandis</name>
    <name type="common">Flooded gum</name>
    <dbReference type="NCBI Taxonomy" id="71139"/>
    <lineage>
        <taxon>Eukaryota</taxon>
        <taxon>Viridiplantae</taxon>
        <taxon>Streptophyta</taxon>
        <taxon>Embryophyta</taxon>
        <taxon>Tracheophyta</taxon>
        <taxon>Spermatophyta</taxon>
        <taxon>Magnoliopsida</taxon>
        <taxon>eudicotyledons</taxon>
        <taxon>Gunneridae</taxon>
        <taxon>Pentapetalae</taxon>
        <taxon>rosids</taxon>
        <taxon>malvids</taxon>
        <taxon>Myrtales</taxon>
        <taxon>Myrtaceae</taxon>
        <taxon>Myrtoideae</taxon>
        <taxon>Eucalypteae</taxon>
        <taxon>Eucalyptus</taxon>
    </lineage>
</organism>
<sequence length="193" mass="21723">MILSYKHYNNPKHHYWFTKTETIPIFHCGPSLMADSTSLIKLPDHSPFPIPHCSVAEKLAEIDSRFSRGSRFQYKREKKNIIYTVLLRSLIHRSVTRMKIRSAAMKEYLRAATRMATETKQSCHSTCTLAHVSRPVSPTARMLSGSRSSRSPSLRSNMGGRRRRSPFKSPSPSPSSPAAPSDLFSGRSTPSDS</sequence>
<name>A0A059ABQ3_EUCGR</name>
<accession>A0A059ABQ3</accession>
<dbReference type="InParanoid" id="A0A059ABQ3"/>
<gene>
    <name evidence="2" type="ORF">EUGRSUZ_J01014</name>
</gene>
<dbReference type="Gramene" id="KCW51497">
    <property type="protein sequence ID" value="KCW51497"/>
    <property type="gene ID" value="EUGRSUZ_J01014"/>
</dbReference>
<feature type="compositionally biased region" description="Low complexity" evidence="1">
    <location>
        <begin position="141"/>
        <end position="156"/>
    </location>
</feature>
<evidence type="ECO:0000256" key="1">
    <source>
        <dbReference type="SAM" id="MobiDB-lite"/>
    </source>
</evidence>
<evidence type="ECO:0000313" key="2">
    <source>
        <dbReference type="EMBL" id="KCW51497.1"/>
    </source>
</evidence>
<proteinExistence type="predicted"/>
<dbReference type="EMBL" id="KK198762">
    <property type="protein sequence ID" value="KCW51497.1"/>
    <property type="molecule type" value="Genomic_DNA"/>
</dbReference>